<proteinExistence type="predicted"/>
<comment type="caution">
    <text evidence="2">The sequence shown here is derived from an EMBL/GenBank/DDBJ whole genome shotgun (WGS) entry which is preliminary data.</text>
</comment>
<feature type="domain" description="HTH cro/C1-type" evidence="1">
    <location>
        <begin position="18"/>
        <end position="67"/>
    </location>
</feature>
<dbReference type="EMBL" id="AFLV02000064">
    <property type="protein sequence ID" value="EKR63042.1"/>
    <property type="molecule type" value="Genomic_DNA"/>
</dbReference>
<evidence type="ECO:0000313" key="2">
    <source>
        <dbReference type="EMBL" id="EKR63042.1"/>
    </source>
</evidence>
<organism evidence="2 3">
    <name type="scientific">Leptospira weilii str. 2006001853</name>
    <dbReference type="NCBI Taxonomy" id="1001589"/>
    <lineage>
        <taxon>Bacteria</taxon>
        <taxon>Pseudomonadati</taxon>
        <taxon>Spirochaetota</taxon>
        <taxon>Spirochaetia</taxon>
        <taxon>Leptospirales</taxon>
        <taxon>Leptospiraceae</taxon>
        <taxon>Leptospira</taxon>
    </lineage>
</organism>
<accession>A0A828YX00</accession>
<sequence length="131" mass="15185">MKQKKVKNITQKFLLMEEELGKTPKEIAEILEVDLSTYYKSKRGDIPLSSHFLVKVEHILGYSRDWLEFGKGNPKVEDSKPLSEIESHLSILNKLKAYDLIPILEILPHNPVAEDKRVLLDLLNLFAQKFR</sequence>
<gene>
    <name evidence="2" type="ORF">LEP1GSC036_0921</name>
</gene>
<dbReference type="PROSITE" id="PS50943">
    <property type="entry name" value="HTH_CROC1"/>
    <property type="match status" value="1"/>
</dbReference>
<dbReference type="GO" id="GO:0003677">
    <property type="term" value="F:DNA binding"/>
    <property type="evidence" value="ECO:0007669"/>
    <property type="project" value="InterPro"/>
</dbReference>
<dbReference type="InterPro" id="IPR001387">
    <property type="entry name" value="Cro/C1-type_HTH"/>
</dbReference>
<dbReference type="SUPFAM" id="SSF47413">
    <property type="entry name" value="lambda repressor-like DNA-binding domains"/>
    <property type="match status" value="1"/>
</dbReference>
<evidence type="ECO:0000259" key="1">
    <source>
        <dbReference type="PROSITE" id="PS50943"/>
    </source>
</evidence>
<dbReference type="InterPro" id="IPR010982">
    <property type="entry name" value="Lambda_DNA-bd_dom_sf"/>
</dbReference>
<evidence type="ECO:0000313" key="3">
    <source>
        <dbReference type="Proteomes" id="UP000001338"/>
    </source>
</evidence>
<dbReference type="CDD" id="cd00093">
    <property type="entry name" value="HTH_XRE"/>
    <property type="match status" value="1"/>
</dbReference>
<protein>
    <recommendedName>
        <fullName evidence="1">HTH cro/C1-type domain-containing protein</fullName>
    </recommendedName>
</protein>
<reference evidence="2 3" key="1">
    <citation type="submission" date="2012-10" db="EMBL/GenBank/DDBJ databases">
        <authorList>
            <person name="Harkins D.M."/>
            <person name="Durkin A.S."/>
            <person name="Brinkac L.M."/>
            <person name="Haft D.H."/>
            <person name="Selengut J.D."/>
            <person name="Sanka R."/>
            <person name="DePew J."/>
            <person name="Purushe J."/>
            <person name="Whelen A.C."/>
            <person name="Vinetz J.M."/>
            <person name="Sutton G.G."/>
            <person name="Nierman W.C."/>
            <person name="Fouts D.E."/>
        </authorList>
    </citation>
    <scope>NUCLEOTIDE SEQUENCE [LARGE SCALE GENOMIC DNA]</scope>
    <source>
        <strain evidence="2 3">2006001853</strain>
    </source>
</reference>
<dbReference type="AlphaFoldDB" id="A0A828YX00"/>
<name>A0A828YX00_9LEPT</name>
<dbReference type="Proteomes" id="UP000001338">
    <property type="component" value="Unassembled WGS sequence"/>
</dbReference>
<dbReference type="RefSeq" id="WP_004500350.1">
    <property type="nucleotide sequence ID" value="NZ_AFLV02000064.1"/>
</dbReference>